<evidence type="ECO:0000256" key="3">
    <source>
        <dbReference type="ARBA" id="ARBA00022833"/>
    </source>
</evidence>
<feature type="compositionally biased region" description="Polar residues" evidence="5">
    <location>
        <begin position="222"/>
        <end position="238"/>
    </location>
</feature>
<proteinExistence type="predicted"/>
<gene>
    <name evidence="7" type="ORF">AFUS01_LOCUS43230</name>
</gene>
<evidence type="ECO:0000256" key="5">
    <source>
        <dbReference type="SAM" id="MobiDB-lite"/>
    </source>
</evidence>
<dbReference type="PROSITE" id="PS52027">
    <property type="entry name" value="ZF_C2HC_C3H"/>
    <property type="match status" value="1"/>
</dbReference>
<dbReference type="AlphaFoldDB" id="A0A8J2LDH5"/>
<dbReference type="GO" id="GO:0008270">
    <property type="term" value="F:zinc ion binding"/>
    <property type="evidence" value="ECO:0007669"/>
    <property type="project" value="UniProtKB-KW"/>
</dbReference>
<feature type="region of interest" description="Disordered" evidence="5">
    <location>
        <begin position="323"/>
        <end position="389"/>
    </location>
</feature>
<dbReference type="InterPro" id="IPR049899">
    <property type="entry name" value="Znf_C2HC_C3H"/>
</dbReference>
<feature type="non-terminal residue" evidence="7">
    <location>
        <position position="1"/>
    </location>
</feature>
<name>A0A8J2LDH5_9HEXA</name>
<evidence type="ECO:0000259" key="6">
    <source>
        <dbReference type="PROSITE" id="PS52027"/>
    </source>
</evidence>
<keyword evidence="1" id="KW-0479">Metal-binding</keyword>
<feature type="compositionally biased region" description="Basic and acidic residues" evidence="5">
    <location>
        <begin position="353"/>
        <end position="363"/>
    </location>
</feature>
<feature type="compositionally biased region" description="Polar residues" evidence="5">
    <location>
        <begin position="368"/>
        <end position="389"/>
    </location>
</feature>
<feature type="region of interest" description="Disordered" evidence="5">
    <location>
        <begin position="218"/>
        <end position="238"/>
    </location>
</feature>
<keyword evidence="8" id="KW-1185">Reference proteome</keyword>
<keyword evidence="2 4" id="KW-0863">Zinc-finger</keyword>
<dbReference type="OrthoDB" id="265955at2759"/>
<feature type="compositionally biased region" description="Basic residues" evidence="5">
    <location>
        <begin position="51"/>
        <end position="60"/>
    </location>
</feature>
<accession>A0A8J2LDH5</accession>
<evidence type="ECO:0000313" key="8">
    <source>
        <dbReference type="Proteomes" id="UP000708208"/>
    </source>
</evidence>
<keyword evidence="3" id="KW-0862">Zinc</keyword>
<feature type="region of interest" description="Disordered" evidence="5">
    <location>
        <begin position="38"/>
        <end position="71"/>
    </location>
</feature>
<dbReference type="Pfam" id="PF13913">
    <property type="entry name" value="zf-C2HC_2"/>
    <property type="match status" value="1"/>
</dbReference>
<comment type="caution">
    <text evidence="7">The sequence shown here is derived from an EMBL/GenBank/DDBJ whole genome shotgun (WGS) entry which is preliminary data.</text>
</comment>
<reference evidence="7" key="1">
    <citation type="submission" date="2021-06" db="EMBL/GenBank/DDBJ databases">
        <authorList>
            <person name="Hodson N. C."/>
            <person name="Mongue J. A."/>
            <person name="Jaron S. K."/>
        </authorList>
    </citation>
    <scope>NUCLEOTIDE SEQUENCE</scope>
</reference>
<evidence type="ECO:0000313" key="7">
    <source>
        <dbReference type="EMBL" id="CAG7833627.1"/>
    </source>
</evidence>
<evidence type="ECO:0000256" key="2">
    <source>
        <dbReference type="ARBA" id="ARBA00022771"/>
    </source>
</evidence>
<organism evidence="7 8">
    <name type="scientific">Allacma fusca</name>
    <dbReference type="NCBI Taxonomy" id="39272"/>
    <lineage>
        <taxon>Eukaryota</taxon>
        <taxon>Metazoa</taxon>
        <taxon>Ecdysozoa</taxon>
        <taxon>Arthropoda</taxon>
        <taxon>Hexapoda</taxon>
        <taxon>Collembola</taxon>
        <taxon>Symphypleona</taxon>
        <taxon>Sminthuridae</taxon>
        <taxon>Allacma</taxon>
    </lineage>
</organism>
<feature type="domain" description="C2HC/C3H-type" evidence="6">
    <location>
        <begin position="5"/>
        <end position="34"/>
    </location>
</feature>
<feature type="compositionally biased region" description="Low complexity" evidence="5">
    <location>
        <begin position="40"/>
        <end position="50"/>
    </location>
</feature>
<dbReference type="Proteomes" id="UP000708208">
    <property type="component" value="Unassembled WGS sequence"/>
</dbReference>
<evidence type="ECO:0000256" key="1">
    <source>
        <dbReference type="ARBA" id="ARBA00022723"/>
    </source>
</evidence>
<feature type="compositionally biased region" description="Low complexity" evidence="5">
    <location>
        <begin position="324"/>
        <end position="344"/>
    </location>
</feature>
<evidence type="ECO:0000256" key="4">
    <source>
        <dbReference type="PROSITE-ProRule" id="PRU01371"/>
    </source>
</evidence>
<sequence length="389" mass="43008">MKPPLFIECSVCGREFGSKSIQIHEPQCLQKLRRTEIAQQETEQTPPSTTKKTRRKKKTSERKLAMGTASSEMTRVPATTAAIFSHSTNSAPSFVIMATTSTSNFASIERFNLPKIQSKTTGSGARPCTAVLDKPRILNPEYIQYDMSLTRIDFTGQSKSSTVIMDENQNNRIQRQNTQVLQNPASRRHGFALPNVLDGNLTVVGHQNYHHQSKYQGKVFRSSDQSKLPPSANMMTTADSILGDPQRKVRGDRTADMGLSLQSGTPQTSAAPSVESLFASPNFPFFGKLSQCDLEKPLRTCFHLEKIPGHRNDFQPCQEHFVTPSASSELPQLQQPQPVDLSQSTLNQANTPADDHAVPDIRPAKQCLESTTGKSNCHESNQISMLPLP</sequence>
<protein>
    <recommendedName>
        <fullName evidence="6">C2HC/C3H-type domain-containing protein</fullName>
    </recommendedName>
</protein>
<dbReference type="EMBL" id="CAJVCH010569959">
    <property type="protein sequence ID" value="CAG7833627.1"/>
    <property type="molecule type" value="Genomic_DNA"/>
</dbReference>